<dbReference type="EMBL" id="JAWHQM010000002">
    <property type="protein sequence ID" value="KAK5625638.1"/>
    <property type="molecule type" value="Genomic_DNA"/>
</dbReference>
<dbReference type="AlphaFoldDB" id="A0AAN7UC96"/>
<evidence type="ECO:0000256" key="3">
    <source>
        <dbReference type="ARBA" id="ARBA00022691"/>
    </source>
</evidence>
<evidence type="ECO:0000256" key="1">
    <source>
        <dbReference type="ARBA" id="ARBA00022603"/>
    </source>
</evidence>
<gene>
    <name evidence="6" type="ORF">RRF57_001354</name>
</gene>
<evidence type="ECO:0000259" key="5">
    <source>
        <dbReference type="Pfam" id="PF08100"/>
    </source>
</evidence>
<dbReference type="SUPFAM" id="SSF53335">
    <property type="entry name" value="S-adenosyl-L-methionine-dependent methyltransferases"/>
    <property type="match status" value="1"/>
</dbReference>
<dbReference type="InterPro" id="IPR012967">
    <property type="entry name" value="COMT_dimerisation"/>
</dbReference>
<keyword evidence="7" id="KW-1185">Reference proteome</keyword>
<dbReference type="GO" id="GO:0032259">
    <property type="term" value="P:methylation"/>
    <property type="evidence" value="ECO:0007669"/>
    <property type="project" value="UniProtKB-KW"/>
</dbReference>
<sequence>MATQSASRLAKLAATIVDSIATLESSLQVHGVPSPSFDEDAPTLLPRDTVDVRDAIIDCAAEIQDMLQGPLDLMYRHGSALTLWEFNNCVSLQAITRLKIANIVPSGGQTSYTAIAKQTGLHEQAVRRLLRHAMTMRVFREPEAGMVAHTQASRALLDPVANDWVGLGTEEMWPAATRMLDALQKWPGSQEPRETGFALANGSDRSIYQILEADPGRALRFANSMKAYMLMQEYNSTHVVNNYDWASLGQVHLVDIGGGAGHVSVELATHFPNISVTVQDMENMFEGADSQIPAELQGRLKYMVHDFFTPQPVKADVYFLRWVFHNWSDKYCALIIKALIPALKPGARLILNETCMPEPGAISHWREKYIRSFDLSMGASFASYERSIDEWKALFAEVDQRFKFQGVNGATDSALSLIEFIWVSEE</sequence>
<dbReference type="GO" id="GO:0008171">
    <property type="term" value="F:O-methyltransferase activity"/>
    <property type="evidence" value="ECO:0007669"/>
    <property type="project" value="InterPro"/>
</dbReference>
<dbReference type="InterPro" id="IPR029063">
    <property type="entry name" value="SAM-dependent_MTases_sf"/>
</dbReference>
<dbReference type="Pfam" id="PF00891">
    <property type="entry name" value="Methyltransf_2"/>
    <property type="match status" value="1"/>
</dbReference>
<keyword evidence="3" id="KW-0949">S-adenosyl-L-methionine</keyword>
<dbReference type="InterPro" id="IPR016461">
    <property type="entry name" value="COMT-like"/>
</dbReference>
<dbReference type="InterPro" id="IPR001077">
    <property type="entry name" value="COMT_C"/>
</dbReference>
<organism evidence="6 7">
    <name type="scientific">Xylaria bambusicola</name>
    <dbReference type="NCBI Taxonomy" id="326684"/>
    <lineage>
        <taxon>Eukaryota</taxon>
        <taxon>Fungi</taxon>
        <taxon>Dikarya</taxon>
        <taxon>Ascomycota</taxon>
        <taxon>Pezizomycotina</taxon>
        <taxon>Sordariomycetes</taxon>
        <taxon>Xylariomycetidae</taxon>
        <taxon>Xylariales</taxon>
        <taxon>Xylariaceae</taxon>
        <taxon>Xylaria</taxon>
    </lineage>
</organism>
<dbReference type="SUPFAM" id="SSF46785">
    <property type="entry name" value="Winged helix' DNA-binding domain"/>
    <property type="match status" value="1"/>
</dbReference>
<comment type="caution">
    <text evidence="6">The sequence shown here is derived from an EMBL/GenBank/DDBJ whole genome shotgun (WGS) entry which is preliminary data.</text>
</comment>
<evidence type="ECO:0008006" key="8">
    <source>
        <dbReference type="Google" id="ProtNLM"/>
    </source>
</evidence>
<reference evidence="6 7" key="1">
    <citation type="submission" date="2023-10" db="EMBL/GenBank/DDBJ databases">
        <title>Draft genome sequence of Xylaria bambusicola isolate GMP-LS, the root and basal stem rot pathogen of sugarcane in Indonesia.</title>
        <authorList>
            <person name="Selvaraj P."/>
            <person name="Muralishankar V."/>
            <person name="Muruganantham S."/>
            <person name="Sp S."/>
            <person name="Haryani S."/>
            <person name="Lau K.J.X."/>
            <person name="Naqvi N.I."/>
        </authorList>
    </citation>
    <scope>NUCLEOTIDE SEQUENCE [LARGE SCALE GENOMIC DNA]</scope>
    <source>
        <strain evidence="6">GMP-LS</strain>
    </source>
</reference>
<dbReference type="PANTHER" id="PTHR43712">
    <property type="entry name" value="PUTATIVE (AFU_ORTHOLOGUE AFUA_4G14580)-RELATED"/>
    <property type="match status" value="1"/>
</dbReference>
<dbReference type="InterPro" id="IPR036388">
    <property type="entry name" value="WH-like_DNA-bd_sf"/>
</dbReference>
<keyword evidence="1" id="KW-0489">Methyltransferase</keyword>
<evidence type="ECO:0000256" key="2">
    <source>
        <dbReference type="ARBA" id="ARBA00022679"/>
    </source>
</evidence>
<dbReference type="InterPro" id="IPR036390">
    <property type="entry name" value="WH_DNA-bd_sf"/>
</dbReference>
<dbReference type="Pfam" id="PF08100">
    <property type="entry name" value="Dimerisation"/>
    <property type="match status" value="1"/>
</dbReference>
<feature type="domain" description="O-methyltransferase C-terminal" evidence="4">
    <location>
        <begin position="200"/>
        <end position="397"/>
    </location>
</feature>
<evidence type="ECO:0000313" key="6">
    <source>
        <dbReference type="EMBL" id="KAK5625638.1"/>
    </source>
</evidence>
<dbReference type="PROSITE" id="PS51683">
    <property type="entry name" value="SAM_OMT_II"/>
    <property type="match status" value="1"/>
</dbReference>
<feature type="domain" description="O-methyltransferase dimerisation" evidence="5">
    <location>
        <begin position="89"/>
        <end position="157"/>
    </location>
</feature>
<evidence type="ECO:0000313" key="7">
    <source>
        <dbReference type="Proteomes" id="UP001305414"/>
    </source>
</evidence>
<protein>
    <recommendedName>
        <fullName evidence="8">O-methyltransferase domain-containing protein</fullName>
    </recommendedName>
</protein>
<name>A0AAN7UC96_9PEZI</name>
<proteinExistence type="predicted"/>
<evidence type="ECO:0000259" key="4">
    <source>
        <dbReference type="Pfam" id="PF00891"/>
    </source>
</evidence>
<dbReference type="Gene3D" id="1.10.10.10">
    <property type="entry name" value="Winged helix-like DNA-binding domain superfamily/Winged helix DNA-binding domain"/>
    <property type="match status" value="1"/>
</dbReference>
<dbReference type="Gene3D" id="3.40.50.150">
    <property type="entry name" value="Vaccinia Virus protein VP39"/>
    <property type="match status" value="1"/>
</dbReference>
<keyword evidence="2" id="KW-0808">Transferase</keyword>
<dbReference type="Proteomes" id="UP001305414">
    <property type="component" value="Unassembled WGS sequence"/>
</dbReference>
<accession>A0AAN7UC96</accession>
<dbReference type="CDD" id="cd02440">
    <property type="entry name" value="AdoMet_MTases"/>
    <property type="match status" value="1"/>
</dbReference>
<dbReference type="PANTHER" id="PTHR43712:SF12">
    <property type="entry name" value="STERIGMATOCYSTIN 8-O-METHYLTRANSFERASE"/>
    <property type="match status" value="1"/>
</dbReference>